<evidence type="ECO:0000313" key="1">
    <source>
        <dbReference type="EMBL" id="KAK7819008.1"/>
    </source>
</evidence>
<name>A0AAW0IXB8_QUESU</name>
<organism evidence="1 2">
    <name type="scientific">Quercus suber</name>
    <name type="common">Cork oak</name>
    <dbReference type="NCBI Taxonomy" id="58331"/>
    <lineage>
        <taxon>Eukaryota</taxon>
        <taxon>Viridiplantae</taxon>
        <taxon>Streptophyta</taxon>
        <taxon>Embryophyta</taxon>
        <taxon>Tracheophyta</taxon>
        <taxon>Spermatophyta</taxon>
        <taxon>Magnoliopsida</taxon>
        <taxon>eudicotyledons</taxon>
        <taxon>Gunneridae</taxon>
        <taxon>Pentapetalae</taxon>
        <taxon>rosids</taxon>
        <taxon>fabids</taxon>
        <taxon>Fagales</taxon>
        <taxon>Fagaceae</taxon>
        <taxon>Quercus</taxon>
    </lineage>
</organism>
<dbReference type="Proteomes" id="UP000237347">
    <property type="component" value="Unassembled WGS sequence"/>
</dbReference>
<dbReference type="EMBL" id="PKMF04000801">
    <property type="protein sequence ID" value="KAK7819008.1"/>
    <property type="molecule type" value="Genomic_DNA"/>
</dbReference>
<evidence type="ECO:0000313" key="2">
    <source>
        <dbReference type="Proteomes" id="UP000237347"/>
    </source>
</evidence>
<dbReference type="Gramene" id="rna-CFP56_25181">
    <property type="protein sequence ID" value="cds-POE80464.1"/>
    <property type="gene ID" value="gene-CFP56_25181"/>
</dbReference>
<proteinExistence type="predicted"/>
<gene>
    <name evidence="1" type="ORF">CFP56_040727</name>
</gene>
<accession>A0AAW0IXB8</accession>
<comment type="caution">
    <text evidence="1">The sequence shown here is derived from an EMBL/GenBank/DDBJ whole genome shotgun (WGS) entry which is preliminary data.</text>
</comment>
<reference evidence="1 2" key="1">
    <citation type="journal article" date="2018" name="Sci. Data">
        <title>The draft genome sequence of cork oak.</title>
        <authorList>
            <person name="Ramos A.M."/>
            <person name="Usie A."/>
            <person name="Barbosa P."/>
            <person name="Barros P.M."/>
            <person name="Capote T."/>
            <person name="Chaves I."/>
            <person name="Simoes F."/>
            <person name="Abreu I."/>
            <person name="Carrasquinho I."/>
            <person name="Faro C."/>
            <person name="Guimaraes J.B."/>
            <person name="Mendonca D."/>
            <person name="Nobrega F."/>
            <person name="Rodrigues L."/>
            <person name="Saibo N.J.M."/>
            <person name="Varela M.C."/>
            <person name="Egas C."/>
            <person name="Matos J."/>
            <person name="Miguel C.M."/>
            <person name="Oliveira M.M."/>
            <person name="Ricardo C.P."/>
            <person name="Goncalves S."/>
        </authorList>
    </citation>
    <scope>NUCLEOTIDE SEQUENCE [LARGE SCALE GENOMIC DNA]</scope>
    <source>
        <strain evidence="2">cv. HL8</strain>
    </source>
</reference>
<sequence length="127" mass="14275">MASGLVLKKEGRERRLRHGCGLAWRSVKLLPWRSVVNRYGGLGDRWWWDMVLVVFMGAGFHDEGRYGVFTRGAGFKRWGRSEGGGGPKVGDSKQQDWKTNKVDSVTILWVRSAKAGLAWPRGEIDDG</sequence>
<keyword evidence="2" id="KW-1185">Reference proteome</keyword>
<dbReference type="AlphaFoldDB" id="A0AAW0IXB8"/>
<protein>
    <submittedName>
        <fullName evidence="1">Uncharacterized protein</fullName>
    </submittedName>
</protein>